<dbReference type="PANTHER" id="PTHR33164:SF43">
    <property type="entry name" value="HTH-TYPE TRANSCRIPTIONAL REPRESSOR YETL"/>
    <property type="match status" value="1"/>
</dbReference>
<evidence type="ECO:0000313" key="3">
    <source>
        <dbReference type="Proteomes" id="UP001629745"/>
    </source>
</evidence>
<dbReference type="InterPro" id="IPR036388">
    <property type="entry name" value="WH-like_DNA-bd_sf"/>
</dbReference>
<dbReference type="InterPro" id="IPR000835">
    <property type="entry name" value="HTH_MarR-typ"/>
</dbReference>
<name>A0ABW9FKM6_9NOCA</name>
<dbReference type="Gene3D" id="1.10.10.10">
    <property type="entry name" value="Winged helix-like DNA-binding domain superfamily/Winged helix DNA-binding domain"/>
    <property type="match status" value="1"/>
</dbReference>
<dbReference type="InterPro" id="IPR039422">
    <property type="entry name" value="MarR/SlyA-like"/>
</dbReference>
<gene>
    <name evidence="2" type="ORF">ABEU20_004780</name>
</gene>
<accession>A0ABW9FKM6</accession>
<evidence type="ECO:0000313" key="2">
    <source>
        <dbReference type="EMBL" id="MFM1726155.1"/>
    </source>
</evidence>
<proteinExistence type="predicted"/>
<feature type="domain" description="HTH marR-type" evidence="1">
    <location>
        <begin position="17"/>
        <end position="145"/>
    </location>
</feature>
<dbReference type="EMBL" id="JBDLNV010000009">
    <property type="protein sequence ID" value="MFM1726155.1"/>
    <property type="molecule type" value="Genomic_DNA"/>
</dbReference>
<reference evidence="2 3" key="1">
    <citation type="submission" date="2023-11" db="EMBL/GenBank/DDBJ databases">
        <authorList>
            <person name="Val-Calvo J."/>
            <person name="Scortti M."/>
            <person name="Vazquez-Boland J."/>
        </authorList>
    </citation>
    <scope>NUCLEOTIDE SEQUENCE [LARGE SCALE GENOMIC DNA]</scope>
    <source>
        <strain evidence="2 3">PAM 2766</strain>
    </source>
</reference>
<dbReference type="PANTHER" id="PTHR33164">
    <property type="entry name" value="TRANSCRIPTIONAL REGULATOR, MARR FAMILY"/>
    <property type="match status" value="1"/>
</dbReference>
<dbReference type="RefSeq" id="WP_420166615.1">
    <property type="nucleotide sequence ID" value="NZ_JBDLNV010000009.1"/>
</dbReference>
<dbReference type="SMART" id="SM00347">
    <property type="entry name" value="HTH_MARR"/>
    <property type="match status" value="1"/>
</dbReference>
<evidence type="ECO:0000259" key="1">
    <source>
        <dbReference type="PROSITE" id="PS50995"/>
    </source>
</evidence>
<dbReference type="Pfam" id="PF12802">
    <property type="entry name" value="MarR_2"/>
    <property type="match status" value="1"/>
</dbReference>
<keyword evidence="3" id="KW-1185">Reference proteome</keyword>
<dbReference type="InterPro" id="IPR036390">
    <property type="entry name" value="WH_DNA-bd_sf"/>
</dbReference>
<sequence length="152" mass="16846">MSQPEPTRPVDVDGFRSWPTGRLLSTAARLVEHSWEEVLRAHGTTHAGLIALHTLTDGPRSQRDMARACRVTDQTMSRTVERLERGGFVTRATDPGDERRQRVTITPSGRDTYTRLLALEQDDESLTSGVSDPAALRALLIELINARRESGA</sequence>
<dbReference type="Proteomes" id="UP001629745">
    <property type="component" value="Unassembled WGS sequence"/>
</dbReference>
<dbReference type="SUPFAM" id="SSF46785">
    <property type="entry name" value="Winged helix' DNA-binding domain"/>
    <property type="match status" value="1"/>
</dbReference>
<dbReference type="PRINTS" id="PR00598">
    <property type="entry name" value="HTHMARR"/>
</dbReference>
<organism evidence="2 3">
    <name type="scientific">Rhodococcus parequi</name>
    <dbReference type="NCBI Taxonomy" id="3137122"/>
    <lineage>
        <taxon>Bacteria</taxon>
        <taxon>Bacillati</taxon>
        <taxon>Actinomycetota</taxon>
        <taxon>Actinomycetes</taxon>
        <taxon>Mycobacteriales</taxon>
        <taxon>Nocardiaceae</taxon>
        <taxon>Rhodococcus</taxon>
    </lineage>
</organism>
<dbReference type="PROSITE" id="PS50995">
    <property type="entry name" value="HTH_MARR_2"/>
    <property type="match status" value="1"/>
</dbReference>
<comment type="caution">
    <text evidence="2">The sequence shown here is derived from an EMBL/GenBank/DDBJ whole genome shotgun (WGS) entry which is preliminary data.</text>
</comment>
<protein>
    <submittedName>
        <fullName evidence="2">MarR family transcriptional regulator</fullName>
    </submittedName>
</protein>